<reference evidence="1" key="1">
    <citation type="submission" date="2019-08" db="EMBL/GenBank/DDBJ databases">
        <authorList>
            <person name="Kucharzyk K."/>
            <person name="Murdoch R.W."/>
            <person name="Higgins S."/>
            <person name="Loffler F."/>
        </authorList>
    </citation>
    <scope>NUCLEOTIDE SEQUENCE</scope>
</reference>
<accession>A0A644SVE8</accession>
<sequence>MNQVPEKLISFRVYEDGTDLLGVADVQLPSIEPMTDTVKGAGIAGEVDSPVLGHFGSMTLTLNWRTVTRPLISLAQQKSHSLDLRGAIQVYNAGTGEYVTQPLKVVVKAIPKKTDLGKLDIGSGGDASSEFEVVYIKITLSGEVMVEIDKYNYICNIQGVDYLSSVRAALGLV</sequence>
<dbReference type="InterPro" id="IPR006498">
    <property type="entry name" value="Tail_tube"/>
</dbReference>
<evidence type="ECO:0008006" key="2">
    <source>
        <dbReference type="Google" id="ProtNLM"/>
    </source>
</evidence>
<gene>
    <name evidence="1" type="ORF">SDC9_04139</name>
</gene>
<name>A0A644SVE8_9ZZZZ</name>
<proteinExistence type="predicted"/>
<evidence type="ECO:0000313" key="1">
    <source>
        <dbReference type="EMBL" id="MPL58605.1"/>
    </source>
</evidence>
<protein>
    <recommendedName>
        <fullName evidence="2">Phage tail tube protein FII</fullName>
    </recommendedName>
</protein>
<comment type="caution">
    <text evidence="1">The sequence shown here is derived from an EMBL/GenBank/DDBJ whole genome shotgun (WGS) entry which is preliminary data.</text>
</comment>
<dbReference type="EMBL" id="VSSQ01000007">
    <property type="protein sequence ID" value="MPL58605.1"/>
    <property type="molecule type" value="Genomic_DNA"/>
</dbReference>
<dbReference type="AlphaFoldDB" id="A0A644SVE8"/>
<dbReference type="Pfam" id="PF04985">
    <property type="entry name" value="Phage_tube"/>
    <property type="match status" value="1"/>
</dbReference>
<organism evidence="1">
    <name type="scientific">bioreactor metagenome</name>
    <dbReference type="NCBI Taxonomy" id="1076179"/>
    <lineage>
        <taxon>unclassified sequences</taxon>
        <taxon>metagenomes</taxon>
        <taxon>ecological metagenomes</taxon>
    </lineage>
</organism>